<proteinExistence type="predicted"/>
<accession>A0A1I0SGY5</accession>
<feature type="region of interest" description="Disordered" evidence="1">
    <location>
        <begin position="1"/>
        <end position="35"/>
    </location>
</feature>
<organism evidence="2 3">
    <name type="scientific">Paracoccus halophilus</name>
    <dbReference type="NCBI Taxonomy" id="376733"/>
    <lineage>
        <taxon>Bacteria</taxon>
        <taxon>Pseudomonadati</taxon>
        <taxon>Pseudomonadota</taxon>
        <taxon>Alphaproteobacteria</taxon>
        <taxon>Rhodobacterales</taxon>
        <taxon>Paracoccaceae</taxon>
        <taxon>Paracoccus</taxon>
    </lineage>
</organism>
<dbReference type="EMBL" id="FOJO01000001">
    <property type="protein sequence ID" value="SFA38781.1"/>
    <property type="molecule type" value="Genomic_DNA"/>
</dbReference>
<dbReference type="Proteomes" id="UP000182312">
    <property type="component" value="Unassembled WGS sequence"/>
</dbReference>
<reference evidence="2 3" key="1">
    <citation type="submission" date="2016-10" db="EMBL/GenBank/DDBJ databases">
        <authorList>
            <person name="de Groot N.N."/>
        </authorList>
    </citation>
    <scope>NUCLEOTIDE SEQUENCE [LARGE SCALE GENOMIC DNA]</scope>
    <source>
        <strain evidence="2 3">CGMCC 1.6117</strain>
    </source>
</reference>
<protein>
    <submittedName>
        <fullName evidence="2">Uncharacterized protein</fullName>
    </submittedName>
</protein>
<name>A0A1I0SGY5_9RHOB</name>
<sequence>MLGRPLRSLNDVSSRTTCRPENEGEPSSRHRSEADGERGLCQAFVGGVVDHVQDPEPPPASELIMHEAERPMGVGAPRSRSKGASKCLVARLALAYHQSLFAIQAVDQIDPGRLGLPTQQDDQPPIAEMVSLIGKIAQPAPQRRLRRTSGLVAHPPAIRARDLAGQTGSSNARPLRLHGRRHQFLASSSFISASYRICSATSFFSLRLSSSSARSLLAP</sequence>
<evidence type="ECO:0000313" key="3">
    <source>
        <dbReference type="Proteomes" id="UP000182312"/>
    </source>
</evidence>
<feature type="compositionally biased region" description="Basic and acidic residues" evidence="1">
    <location>
        <begin position="18"/>
        <end position="35"/>
    </location>
</feature>
<evidence type="ECO:0000313" key="2">
    <source>
        <dbReference type="EMBL" id="SFA38781.1"/>
    </source>
</evidence>
<dbReference type="AlphaFoldDB" id="A0A1I0SGY5"/>
<evidence type="ECO:0000256" key="1">
    <source>
        <dbReference type="SAM" id="MobiDB-lite"/>
    </source>
</evidence>
<gene>
    <name evidence="2" type="ORF">SAMN04487972_101186</name>
</gene>